<keyword evidence="3" id="KW-1185">Reference proteome</keyword>
<dbReference type="EMBL" id="MU005968">
    <property type="protein sequence ID" value="KAF2862078.1"/>
    <property type="molecule type" value="Genomic_DNA"/>
</dbReference>
<reference evidence="2" key="1">
    <citation type="journal article" date="2020" name="Stud. Mycol.">
        <title>101 Dothideomycetes genomes: a test case for predicting lifestyles and emergence of pathogens.</title>
        <authorList>
            <person name="Haridas S."/>
            <person name="Albert R."/>
            <person name="Binder M."/>
            <person name="Bloem J."/>
            <person name="Labutti K."/>
            <person name="Salamov A."/>
            <person name="Andreopoulos B."/>
            <person name="Baker S."/>
            <person name="Barry K."/>
            <person name="Bills G."/>
            <person name="Bluhm B."/>
            <person name="Cannon C."/>
            <person name="Castanera R."/>
            <person name="Culley D."/>
            <person name="Daum C."/>
            <person name="Ezra D."/>
            <person name="Gonzalez J."/>
            <person name="Henrissat B."/>
            <person name="Kuo A."/>
            <person name="Liang C."/>
            <person name="Lipzen A."/>
            <person name="Lutzoni F."/>
            <person name="Magnuson J."/>
            <person name="Mondo S."/>
            <person name="Nolan M."/>
            <person name="Ohm R."/>
            <person name="Pangilinan J."/>
            <person name="Park H.-J."/>
            <person name="Ramirez L."/>
            <person name="Alfaro M."/>
            <person name="Sun H."/>
            <person name="Tritt A."/>
            <person name="Yoshinaga Y."/>
            <person name="Zwiers L.-H."/>
            <person name="Turgeon B."/>
            <person name="Goodwin S."/>
            <person name="Spatafora J."/>
            <person name="Crous P."/>
            <person name="Grigoriev I."/>
        </authorList>
    </citation>
    <scope>NUCLEOTIDE SEQUENCE</scope>
    <source>
        <strain evidence="2">CBS 480.64</strain>
    </source>
</reference>
<feature type="region of interest" description="Disordered" evidence="1">
    <location>
        <begin position="1"/>
        <end position="25"/>
    </location>
</feature>
<dbReference type="PANTHER" id="PTHR38167">
    <property type="entry name" value="C2H2-TYPE DOMAIN-CONTAINING PROTEIN"/>
    <property type="match status" value="1"/>
</dbReference>
<organism evidence="2 3">
    <name type="scientific">Piedraia hortae CBS 480.64</name>
    <dbReference type="NCBI Taxonomy" id="1314780"/>
    <lineage>
        <taxon>Eukaryota</taxon>
        <taxon>Fungi</taxon>
        <taxon>Dikarya</taxon>
        <taxon>Ascomycota</taxon>
        <taxon>Pezizomycotina</taxon>
        <taxon>Dothideomycetes</taxon>
        <taxon>Dothideomycetidae</taxon>
        <taxon>Capnodiales</taxon>
        <taxon>Piedraiaceae</taxon>
        <taxon>Piedraia</taxon>
    </lineage>
</organism>
<accession>A0A6A7C5U5</accession>
<name>A0A6A7C5U5_9PEZI</name>
<dbReference type="OrthoDB" id="5422613at2759"/>
<feature type="compositionally biased region" description="Acidic residues" evidence="1">
    <location>
        <begin position="126"/>
        <end position="142"/>
    </location>
</feature>
<sequence>MGKDPRVSVSHLMLQRSLESLPGGTKRKAQEEIKICTKCKDAFSQSENDKAACRFLSGDLEPEDVWLDHDEQCHGPINRSENRRDHIEAFIYACCDKRGGEEGCMKGPHRVIGMNDLWKGGVIHSDEDDDDDEDEDKDEDEE</sequence>
<evidence type="ECO:0000313" key="2">
    <source>
        <dbReference type="EMBL" id="KAF2862078.1"/>
    </source>
</evidence>
<evidence type="ECO:0000313" key="3">
    <source>
        <dbReference type="Proteomes" id="UP000799421"/>
    </source>
</evidence>
<dbReference type="AlphaFoldDB" id="A0A6A7C5U5"/>
<dbReference type="PANTHER" id="PTHR38167:SF1">
    <property type="entry name" value="C2H2-TYPE DOMAIN-CONTAINING PROTEIN"/>
    <property type="match status" value="1"/>
</dbReference>
<dbReference type="Proteomes" id="UP000799421">
    <property type="component" value="Unassembled WGS sequence"/>
</dbReference>
<evidence type="ECO:0000256" key="1">
    <source>
        <dbReference type="SAM" id="MobiDB-lite"/>
    </source>
</evidence>
<feature type="region of interest" description="Disordered" evidence="1">
    <location>
        <begin position="119"/>
        <end position="142"/>
    </location>
</feature>
<protein>
    <submittedName>
        <fullName evidence="2">Uncharacterized protein</fullName>
    </submittedName>
</protein>
<proteinExistence type="predicted"/>
<gene>
    <name evidence="2" type="ORF">K470DRAFT_244215</name>
</gene>